<keyword evidence="8" id="KW-0812">Transmembrane</keyword>
<protein>
    <submittedName>
        <fullName evidence="14">Fibrinogen-binding adhesin SdrG C-terminal domain-containing protein</fullName>
    </submittedName>
</protein>
<comment type="caution">
    <text evidence="14">The sequence shown here is derived from an EMBL/GenBank/DDBJ whole genome shotgun (WGS) entry which is preliminary data.</text>
</comment>
<evidence type="ECO:0000256" key="7">
    <source>
        <dbReference type="SAM" id="MobiDB-lite"/>
    </source>
</evidence>
<keyword evidence="4" id="KW-0964">Secreted</keyword>
<feature type="domain" description="SDR-like Ig" evidence="12">
    <location>
        <begin position="4254"/>
        <end position="4355"/>
    </location>
</feature>
<dbReference type="InterPro" id="IPR044060">
    <property type="entry name" value="Bacterial_rp_domain"/>
</dbReference>
<feature type="region of interest" description="Disordered" evidence="7">
    <location>
        <begin position="538"/>
        <end position="591"/>
    </location>
</feature>
<dbReference type="Gene3D" id="2.60.40.1290">
    <property type="match status" value="1"/>
</dbReference>
<feature type="domain" description="Bacterial repeat" evidence="13">
    <location>
        <begin position="3352"/>
        <end position="3424"/>
    </location>
</feature>
<feature type="compositionally biased region" description="Acidic residues" evidence="7">
    <location>
        <begin position="349"/>
        <end position="362"/>
    </location>
</feature>
<feature type="domain" description="SpaA-like prealbumin fold" evidence="11">
    <location>
        <begin position="2521"/>
        <end position="2600"/>
    </location>
</feature>
<evidence type="ECO:0000256" key="8">
    <source>
        <dbReference type="SAM" id="Phobius"/>
    </source>
</evidence>
<feature type="domain" description="SpaA-like prealbumin fold" evidence="11">
    <location>
        <begin position="4125"/>
        <end position="4204"/>
    </location>
</feature>
<feature type="region of interest" description="Disordered" evidence="7">
    <location>
        <begin position="3545"/>
        <end position="3564"/>
    </location>
</feature>
<dbReference type="Gene3D" id="2.60.40.10">
    <property type="entry name" value="Immunoglobulins"/>
    <property type="match status" value="10"/>
</dbReference>
<comment type="similarity">
    <text evidence="2">Belongs to the serine-aspartate repeat-containing protein (SDr) family.</text>
</comment>
<dbReference type="Gene3D" id="2.60.40.1280">
    <property type="match status" value="3"/>
</dbReference>
<dbReference type="SUPFAM" id="SSF49478">
    <property type="entry name" value="Cna protein B-type domain"/>
    <property type="match status" value="5"/>
</dbReference>
<evidence type="ECO:0000256" key="1">
    <source>
        <dbReference type="ARBA" id="ARBA00004168"/>
    </source>
</evidence>
<dbReference type="InterPro" id="IPR019931">
    <property type="entry name" value="LPXTG_anchor"/>
</dbReference>
<dbReference type="Pfam" id="PF17802">
    <property type="entry name" value="SpaA"/>
    <property type="match status" value="10"/>
</dbReference>
<evidence type="ECO:0000256" key="6">
    <source>
        <dbReference type="ARBA" id="ARBA00023088"/>
    </source>
</evidence>
<feature type="domain" description="SpaA-like prealbumin fold" evidence="11">
    <location>
        <begin position="4562"/>
        <end position="4646"/>
    </location>
</feature>
<evidence type="ECO:0000256" key="2">
    <source>
        <dbReference type="ARBA" id="ARBA00007257"/>
    </source>
</evidence>
<feature type="region of interest" description="Disordered" evidence="7">
    <location>
        <begin position="1041"/>
        <end position="1069"/>
    </location>
</feature>
<dbReference type="PANTHER" id="PTHR36108">
    <property type="entry name" value="COLOSSIN-B-RELATED"/>
    <property type="match status" value="1"/>
</dbReference>
<organism evidence="14 15">
    <name type="scientific">Anaerococcus murdochii</name>
    <dbReference type="NCBI Taxonomy" id="411577"/>
    <lineage>
        <taxon>Bacteria</taxon>
        <taxon>Bacillati</taxon>
        <taxon>Bacillota</taxon>
        <taxon>Tissierellia</taxon>
        <taxon>Tissierellales</taxon>
        <taxon>Peptoniphilaceae</taxon>
        <taxon>Anaerococcus</taxon>
    </lineage>
</organism>
<feature type="domain" description="Gram-positive cocci surface proteins LPxTG" evidence="10">
    <location>
        <begin position="5003"/>
        <end position="5040"/>
    </location>
</feature>
<accession>A0ABS7SX08</accession>
<feature type="region of interest" description="Disordered" evidence="7">
    <location>
        <begin position="4646"/>
        <end position="4679"/>
    </location>
</feature>
<dbReference type="PANTHER" id="PTHR36108:SF13">
    <property type="entry name" value="COLOSSIN-B-RELATED"/>
    <property type="match status" value="1"/>
</dbReference>
<keyword evidence="5 9" id="KW-0732">Signal</keyword>
<feature type="compositionally biased region" description="Basic and acidic residues" evidence="7">
    <location>
        <begin position="367"/>
        <end position="408"/>
    </location>
</feature>
<evidence type="ECO:0000259" key="12">
    <source>
        <dbReference type="Pfam" id="PF17961"/>
    </source>
</evidence>
<sequence>MKGKMSLLTRKIFASIVAISMSIPPTAFASAPEPVVYDANSSIMGLAPKKEDQAKVENTDQTKIEKDLDDYSLEITSTLDESLTKIDYTIKAKRKNQAKNENPNQVSDENLSLTIAKTPTSNINKIKLVSASTDTETNDPDFKEDFESLVIKSKVRDEIIYKLRADVNKAKDQRPYDLIIGLKEADKEAGVFTYNLKAQTGVTIVDNQTVEIIQLVNQEEKSTKAKGDYKKEGILGGLFASHDTITWTDYIVNEEEDNKEITYSFDLDQNQEATNSQIGLDYYEQSENGFEIKREFSQKIDFSKKVKFEIPKGFIAKLSLQTKVSKKNTNIKSYSLNKSELKNPIYIEGNEEEKSNDEEDPLPADKTPTEKPVEKPAEDKKPSTETKVDDKKSEENKSTEDKKEEKTSDTQIVVTDANGNEIPVGEKVNPQKETISAIILNKDSLIAKLKSEGKLIGNQESLIESLAQDLDSYNQGKITDQDLKDFTKALAVNNKIEKSDLRFYLEAILSGLNKQKNKAANLNFDEIINYAYPEKKESQIKVDGKNSEEKPQDKKENQTKDKPSVEKSEIKPQTEKQSEKPSEDKNEKESAIKVFDANLDKLKEEAKKEDKKEAGLVEGLKSLLGQTDLQKADKELKKALADKKNGLAEIQNLLDSFEKKYKLSKADQAKLMDDNGEAIKKLIAKDKENNFRPSMLFDMGDNIISPAVGAGEARSLTDEEKTGLADKKFHVKTIFQTSNAGGAIQSYQYFKIHLDDELTVKDKNTLKPIYYNGRVIANPSYDSEKNIITYNIEGTIPENISVPLDIPVDYNVDKIKLDPDGTFTVINKVSGLGILNPPKDLVPQRIDKNGNPAGSIIEPGRHDVIQIFDNEHDRTYSVNVDAHGKPAVENGKIQGINWTVKVHSTDDLKDLGFRLNLTAVEGSGLKEIKDVKLNGQEVTLTKQLENATGIVDSKHHTLDKNATDLLYTFYTPVERVQSAYMLDVSGILTNKNNILGATRLILDDAYKADAISEATPTRVGMNNRTTIQGKFKSANEAEWTVTDQVSSGDEKESNPNKNKGLPLETRKLEGSQTFNSGKSVVYGIDTNSDSQTYGQMVVKRTENTITEIPAKEKDPEGAQAVGNIAVYKIDTNLTDDTSGQNTAKDYRLSGVSLSKYKDVIVEQEWTLPKDQNMPGQKIEVIDKETGNVIASKQVGEETGSSRTITIPNVKFWDFKDENGKQVYVANKLGIKQNLPKKPFSANGQQYKYSENSNYYKEDTKTYLIRNSAVREGKTLTSFTVIKIDKNKDKDGKDIKLEGADYYLLGAGVGITTDKNGEATFRNIGPGNYVLKETKAPNGYKLDQETKNVTITENGEIIVTGNNAVLKTGSSKTQMVEHSNYPNWPDFMNAMHYGKVDSNGNVEFYVYLKPRAKQAGGSTDKDTDLNITLPGVSLTNTNVTAYDVHPYYRDQVRQAMVAQDLSSVNNITSGSNLINDKRNKKVITGKTIQSANLGENAYQIYFPKERFADDWGFLVKVTGNIGDKDSTNLSYDWLVHNSPQDSHIRQNVTLSKNTNKDDIPTITIKNEAFKQSEIKISKFANEFKEDGKRARVSNAEFVLKDSDGNVLANKLTDSEGNVNFDSHIPGTYTIEEINAPDGYLKSNVYYEVTVDESNKVTYKPKFKKGSGQPVIGEDYWIEKGTETQKTEKPNVTYVSQRLEYNEGGADKWGKKPNVWEAYMFESLKYHADITISDGTPGKRFEIQFDPNLDFTQYFSGFPKIRKGGVDIADPYFDYKTNLLTYVFNKNSKPEQTIVSVDLKGMIPDKYYFQNSGIKPFTITVAPGQSGVDGQQEITKDIVGDYGRYDTGFGQPSQSYYFRDIYKGDDGQWYVTAMAYFNPMADSRTSKTLQFNWMSTNYDKNTRIARQEGKGYKPAYDLVDVKVYRTEPNMGKLQVGSDTITVNYNMPLSYGVRPEQDPSTYALLYHTYINPGQKTSSSANGVSLEYDPGKIKTTGGVHTTFPLKVRMPNISPQKEGFIVEQTFKITDVENFINLSRIFYMNNGAYSDGGGMESAFANSANFNTATADQTGEEIPKYYEEITGLINKKYTPGKFKITKLDEAERTKKLSGAIFVLRPEEGNPIYRTSDVNGEISFTGLAPGRYILEEFKAPDDHIKTNKQWQVFVFSDGNIRITESGVSGSTQSYDGKNINIEITNKPVGQDFIVYKKDDKGNPLQGAKFKLTKHNDASFKSVEVESDEKGLVKFGALQNGTYIIEEISPPSGYKPLDKKWVLVIDNQGKRVYNYREQSGTTNKLNSILEKENVNWVDVGNRSLEGWNLYDNRRADWTANYPNPFKLGTRIVGINKTDGYVIQRYILNPESLRIGKTTATIHREKPEYPNMDWYDGSAKANEDYQVFTLDKAVTGNIEDIRLAEYNPTNITENVTASKDDTRFGEPTRLKLEFPETNKPILVDVKVPYKDFNQGVGTGMDWTENGVTYWKSDYYERVNIIKEAGPVLEQSKGIQGSYIGDDSLDVSNELQTYKFTLKKVKEGTAPSAIQGATFKLTGPGESKTEREMTTGKDGKISFDNLKPGTYKLEETKPAPGYEQAKNDWTVTVSKDGKTFIRENKEARSTSNTNISVGEDPAAQGLNALKPVLRSARLAAFNSIADNMGLEIGDDLVGFALGQGSGWEPVDPSKSEGRTSKAHSDAYMETKITAINKDANTKKFRQIFLFKPKTNNFTGKIEIHREPEKNNNQLNDLYIKQGTRVISTVKFYEVDANSTIDNITGKNEITINPKNNRDGSPSMRIKSDLPKGKTILVEVESSYANDGTIGLGADYQFANKSGPYDNTKIASWACDSYLNEAGINKIQEQTYTVSINTDGNGSVTTAKTEELKKDEQVSLTVTPKTGYELDTLTYSYGGRTYDIKNTKTFNMPASNVTVNATFKSKAAQEYNIYTLQKAGEGNGTISAPSTAKEGDTVTVKVTPESDSELDRIDVLDSSGAFIKNVDKTTNTFTMPGKNVNLKPYFKLKPKPTEFSITNYSGPEGSVTANPSSSVKGKPISLTVNTTEGYAIDKIWIEDQNGAKIQDVTNNTFNMPDKNVVIKATFKRTVFNITTSVNDPKLGSVTVDKDKASVGETVTVTVTPKDDTIEVTDVRADNTSIGPQLQKGKYSFTMPADDVIVSVTFNEKTYPTYPVGLEGNNDRGRITITQISDGFNRQAREGEIVKFRVDPIPGYEVEKDKVIVRKADGTGNVDLDFDGVNGSFIMPAVGVTIKAADYKVETIPTGSYTADTESTIPGGYVTVSQRINKPGEKVRITLTPYEGFKNTKQSVKYAQGGTPVPVLSDEQGYYFIMPKANVTVSGTFERSNPGDYQVNLTQNQNGRVSASPTSADEGEEITLSALASPGYVFKGYSVTANGQPVPLTGNRFKMPASAVSVSANFEYAGIEIPKDKFAQITNKQVGLEFKIYKHDFRDRPLEGATFELYNADQNYNITDKDGEGKEKASMSGISGADGIVKFIKNGSEVKLKPGYYVLREVTSPQGYKKINADWKIRVYEDPTTRTMKAEYKGPENTPTNFVTSDKAKDANTTNGSSYLKNAGSGIKYASKMTYINTESKTFIQRIYVDTRNYTGNEKVNVKITPVIKREEFDRPGQTPEIGYKGKYGVKTAYRSTYQIAGLTGDPDDTKLNDILSIYDLSAPNVSMINTARWRPFDWGFDEDQLNLDKGVYYIDVEGFYDDNITEEQTGKIEMNIDFLTERYFYSQAKDQYGNFYWRKDGSYQSGAAALGGVYEEDVKDSSGKIIHKKGDPTEWGKKLSLDNKYPNWVGKNVTWTDGNNYRTGKIDTPYKLINNQWVKVADATLAQVKTTIDIKPLYSSNKTNQISQDGMSITNDEETYNVTFSKHGQDDPNYKIDSEEVTKRRLEGAVFKLQEERLGRFIDVPGSTVASAFNGYFGFRGLSPGRYRLMEVKAPKDYKPIDGPLLYFTVETIKTNSGKIVHPETGEVVDIKSIQIKFSDTDPEVHKLSDLSMVNAKGETVAIKDAKSTDINVETTKIINPHEQDTTKNKVLLKDLKIVGVNGDYNIKDAKIVPKSSGYISLEYDKANGVYQYVPEKSTSEKDGKLVDFVTSATAKNMGKIVNTKPGKGEVKLKKVDQDAQAIKKTDLKPGAQFKLTNILNGTTTIKTVDEKGEIVFDQLTIGQYKLEEVASPSGYINNHQIWHFTVGGKDLDPYAGEAPQRKDNLSDKITLSESKMTVINPENKDNKQKADGEIHPHLGEVFEFANTFKLDPNTKIKPGDYFVLNLTKNIDLNGIFEDEASNLDMFADGVGTIAKADYNRKDGTITYTFTDYAKTYQLAEFSNKLTAFINLKEVKKTNSNEKVGFSIKDDETQLKDIKVVYDSMISREDDKVSFMNLGSKITKFNPETGEFVHYYYINRDKKYIGPSTFIYHSDQNIYNFKITGIDITNNEDIDDVMPASFGIDETNSNYKAKELVSLQDLSKGSEPELTFKEGFKATESYIIKVTGTVKDKNKTAYVGHGKLDRNYQTAGYYLYVNRKDQVYGFGNSTNAKADLSIQAVNPENKIRFLKVDQDGKPLKGASFSLNIQDGEGKWNDYQGGIVTSGEDGIAEFKQLKPGKYQLVETAAPTGYEKISGVILEFEVDASGNIHRNKDTNTTTDPNNKPVGSTQPVRVDESGSTPIPVVNKKPQKIKFVKVDASDKSKLAGAEFEVWYKANAEDKDYTTKLKVYEKTVNGKTERLVLKEGDNVPDGYKAVAGDKFITGKDGLVEFKVLDYGYYALKEVKAPDHYIKPRFNVKEFSYLDGEIKVDDKAQNGEFVTEVNVNKTATWQYTWGFVNCYDTSITMKYNTEKMPITYTKNNSKLTLSGLPKASQPTGDKVIDKGISITAYLTDGTNNSTQKTITLDLSDYGSRDYATKEIDLFALVKELEGKNTDEDITTNKTLVLFMSSKLYLNTELDLGSKLVIGDKINEDRSFHIGTKGDAYENHSYTFTTKGDIDLSKPIEVENKKAEYPFTASVGTAIFTAIGLALMVMGAFVYHKKKQAIGV</sequence>
<evidence type="ECO:0000256" key="4">
    <source>
        <dbReference type="ARBA" id="ARBA00022525"/>
    </source>
</evidence>
<feature type="domain" description="SpaA-like prealbumin fold" evidence="11">
    <location>
        <begin position="1277"/>
        <end position="1362"/>
    </location>
</feature>
<evidence type="ECO:0000313" key="15">
    <source>
        <dbReference type="Proteomes" id="UP000734271"/>
    </source>
</evidence>
<feature type="transmembrane region" description="Helical" evidence="8">
    <location>
        <begin position="5012"/>
        <end position="5036"/>
    </location>
</feature>
<feature type="signal peptide" evidence="9">
    <location>
        <begin position="1"/>
        <end position="29"/>
    </location>
</feature>
<feature type="domain" description="SpaA-like prealbumin fold" evidence="11">
    <location>
        <begin position="4688"/>
        <end position="4789"/>
    </location>
</feature>
<feature type="domain" description="Bacterial repeat" evidence="13">
    <location>
        <begin position="3094"/>
        <end position="3168"/>
    </location>
</feature>
<feature type="domain" description="SpaA-like prealbumin fold" evidence="11">
    <location>
        <begin position="3895"/>
        <end position="3968"/>
    </location>
</feature>
<feature type="region of interest" description="Disordered" evidence="7">
    <location>
        <begin position="345"/>
        <end position="426"/>
    </location>
</feature>
<evidence type="ECO:0000256" key="9">
    <source>
        <dbReference type="SAM" id="SignalP"/>
    </source>
</evidence>
<feature type="domain" description="Bacterial repeat" evidence="13">
    <location>
        <begin position="3021"/>
        <end position="3088"/>
    </location>
</feature>
<keyword evidence="6" id="KW-0572">Peptidoglycan-anchor</keyword>
<feature type="domain" description="SpaA-like prealbumin fold" evidence="11">
    <location>
        <begin position="2089"/>
        <end position="2170"/>
    </location>
</feature>
<keyword evidence="8" id="KW-0472">Membrane</keyword>
<name>A0ABS7SX08_9FIRM</name>
<feature type="domain" description="SpaA-like prealbumin fold" evidence="11">
    <location>
        <begin position="3445"/>
        <end position="3542"/>
    </location>
</feature>
<reference evidence="14 15" key="1">
    <citation type="submission" date="2021-08" db="EMBL/GenBank/DDBJ databases">
        <title>FDA dAtabase for Regulatory Grade micrObial Sequences (FDA-ARGOS): Supporting development and validation of Infectious Disease Dx tests.</title>
        <authorList>
            <person name="Sproer C."/>
            <person name="Gronow S."/>
            <person name="Severitt S."/>
            <person name="Schroder I."/>
            <person name="Tallon L."/>
            <person name="Sadzewicz L."/>
            <person name="Zhao X."/>
            <person name="Boylan J."/>
            <person name="Ott S."/>
            <person name="Bowen H."/>
            <person name="Vavikolanu K."/>
            <person name="Hazen T."/>
            <person name="Aluvathingal J."/>
            <person name="Nadendla S."/>
            <person name="Lowell S."/>
            <person name="Myers T."/>
            <person name="Yan Y."/>
            <person name="Sichtig H."/>
        </authorList>
    </citation>
    <scope>NUCLEOTIDE SEQUENCE [LARGE SCALE GENOMIC DNA]</scope>
    <source>
        <strain evidence="14 15">FDAARGOS_1460</strain>
    </source>
</reference>
<feature type="domain" description="Bacterial repeat" evidence="13">
    <location>
        <begin position="2934"/>
        <end position="3008"/>
    </location>
</feature>
<dbReference type="Pfam" id="PF00746">
    <property type="entry name" value="Gram_pos_anchor"/>
    <property type="match status" value="1"/>
</dbReference>
<dbReference type="InterPro" id="IPR008966">
    <property type="entry name" value="Adhesion_dom_sf"/>
</dbReference>
<feature type="domain" description="Bacterial repeat" evidence="13">
    <location>
        <begin position="2852"/>
        <end position="2926"/>
    </location>
</feature>
<dbReference type="InterPro" id="IPR013783">
    <property type="entry name" value="Ig-like_fold"/>
</dbReference>
<dbReference type="Proteomes" id="UP000734271">
    <property type="component" value="Unassembled WGS sequence"/>
</dbReference>
<dbReference type="InterPro" id="IPR041171">
    <property type="entry name" value="SDR_Ig"/>
</dbReference>
<proteinExistence type="inferred from homology"/>
<dbReference type="InterPro" id="IPR041033">
    <property type="entry name" value="SpaA_PFL_dom_1"/>
</dbReference>
<dbReference type="SUPFAM" id="SSF49401">
    <property type="entry name" value="Bacterial adhesins"/>
    <property type="match status" value="2"/>
</dbReference>
<feature type="chain" id="PRO_5047058483" evidence="9">
    <location>
        <begin position="30"/>
        <end position="5045"/>
    </location>
</feature>
<keyword evidence="15" id="KW-1185">Reference proteome</keyword>
<feature type="domain" description="Bacterial repeat" evidence="13">
    <location>
        <begin position="3278"/>
        <end position="3347"/>
    </location>
</feature>
<dbReference type="RefSeq" id="WP_223417933.1">
    <property type="nucleotide sequence ID" value="NZ_JAIPME010000002.1"/>
</dbReference>
<evidence type="ECO:0000256" key="5">
    <source>
        <dbReference type="ARBA" id="ARBA00022729"/>
    </source>
</evidence>
<dbReference type="Pfam" id="PF17961">
    <property type="entry name" value="Big_8"/>
    <property type="match status" value="1"/>
</dbReference>
<evidence type="ECO:0000259" key="13">
    <source>
        <dbReference type="Pfam" id="PF18998"/>
    </source>
</evidence>
<evidence type="ECO:0000259" key="11">
    <source>
        <dbReference type="Pfam" id="PF17802"/>
    </source>
</evidence>
<keyword evidence="8" id="KW-1133">Transmembrane helix</keyword>
<feature type="compositionally biased region" description="Basic and acidic residues" evidence="7">
    <location>
        <begin position="2548"/>
        <end position="2558"/>
    </location>
</feature>
<evidence type="ECO:0000313" key="14">
    <source>
        <dbReference type="EMBL" id="MBZ2386065.1"/>
    </source>
</evidence>
<feature type="domain" description="SpaA-like prealbumin fold" evidence="11">
    <location>
        <begin position="1583"/>
        <end position="1657"/>
    </location>
</feature>
<evidence type="ECO:0000259" key="10">
    <source>
        <dbReference type="Pfam" id="PF00746"/>
    </source>
</evidence>
<feature type="region of interest" description="Disordered" evidence="7">
    <location>
        <begin position="2538"/>
        <end position="2558"/>
    </location>
</feature>
<gene>
    <name evidence="14" type="ORF">K8P03_01930</name>
</gene>
<evidence type="ECO:0000256" key="3">
    <source>
        <dbReference type="ARBA" id="ARBA00022512"/>
    </source>
</evidence>
<keyword evidence="3" id="KW-0134">Cell wall</keyword>
<dbReference type="Pfam" id="PF18998">
    <property type="entry name" value="Flg_new_2"/>
    <property type="match status" value="6"/>
</dbReference>
<comment type="subcellular location">
    <subcellularLocation>
        <location evidence="1">Secreted</location>
        <location evidence="1">Cell wall</location>
        <topology evidence="1">Peptidoglycan-anchor</topology>
    </subcellularLocation>
</comment>
<dbReference type="InterPro" id="IPR011252">
    <property type="entry name" value="Fibrogen-bd_dom1"/>
</dbReference>
<feature type="compositionally biased region" description="Low complexity" evidence="7">
    <location>
        <begin position="4652"/>
        <end position="4662"/>
    </location>
</feature>
<dbReference type="EMBL" id="JAIPME010000002">
    <property type="protein sequence ID" value="MBZ2386065.1"/>
    <property type="molecule type" value="Genomic_DNA"/>
</dbReference>
<feature type="domain" description="SpaA-like prealbumin fold" evidence="11">
    <location>
        <begin position="2200"/>
        <end position="2279"/>
    </location>
</feature>